<evidence type="ECO:0000256" key="2">
    <source>
        <dbReference type="ARBA" id="ARBA00022670"/>
    </source>
</evidence>
<evidence type="ECO:0000313" key="8">
    <source>
        <dbReference type="EMBL" id="ORX52636.1"/>
    </source>
</evidence>
<dbReference type="InterPro" id="IPR036852">
    <property type="entry name" value="Peptidase_S8/S53_dom_sf"/>
</dbReference>
<sequence length="546" mass="61347">MKLYTNIYIIVVYIVIQLLDTIVSNQVNSSTTNPQDNIKKVESPFEKLEDAYYLIFINNTIENKFDNGSNSIISDIHTLIVNNKHTYKEPEKLKKIEQDSKLNKTQFRYLIDYGDSNYVYPISNSLSGEEDTALLYSYLSEDLVKIVRSLPNVITCELNNQFEYFNSSLPSSPLLSPLLASSITTTLSSSSAAAAHYNKKDIKLETNWKDVEIRENSDLHLSILSQGKFKNDDDENHPYDTNYYYPSTAGKDIDIFIFDSGFNFNHAEFSNKDERDAKCILMISGGRVIQPFSDDYCHGPNLDDHGSGVADNAAGLKHGVANKANVYGIYLNELDEVNYIAGLEYISKYLFRPYKAVFNFSFGGYYSISDLNKFVYREQSIINYLASQGGIFVAAAGNENVSVYSEKDNRIVFPCSFNHVICVGGIENVDSKDPFTTIMHSSNYKKAKLSNYGTFVSLYAPFYTHVAFKDSNLQDVEYLASGTSFSSSLVAGIVATIMSENKDIKFTTYSMLYYLTTLSSNNTISGVPDDYPNLLINNGKNTVYPG</sequence>
<feature type="domain" description="Peptidase S8/S53" evidence="7">
    <location>
        <begin position="250"/>
        <end position="514"/>
    </location>
</feature>
<dbReference type="OrthoDB" id="206201at2759"/>
<gene>
    <name evidence="8" type="ORF">BCR36DRAFT_582570</name>
</gene>
<organism evidence="8 9">
    <name type="scientific">Piromyces finnis</name>
    <dbReference type="NCBI Taxonomy" id="1754191"/>
    <lineage>
        <taxon>Eukaryota</taxon>
        <taxon>Fungi</taxon>
        <taxon>Fungi incertae sedis</taxon>
        <taxon>Chytridiomycota</taxon>
        <taxon>Chytridiomycota incertae sedis</taxon>
        <taxon>Neocallimastigomycetes</taxon>
        <taxon>Neocallimastigales</taxon>
        <taxon>Neocallimastigaceae</taxon>
        <taxon>Piromyces</taxon>
    </lineage>
</organism>
<evidence type="ECO:0000259" key="7">
    <source>
        <dbReference type="Pfam" id="PF00082"/>
    </source>
</evidence>
<evidence type="ECO:0000256" key="1">
    <source>
        <dbReference type="ARBA" id="ARBA00011073"/>
    </source>
</evidence>
<accession>A0A1Y1VCN2</accession>
<reference evidence="8 9" key="1">
    <citation type="submission" date="2016-08" db="EMBL/GenBank/DDBJ databases">
        <title>Genomes of anaerobic fungi encode conserved fungal cellulosomes for biomass hydrolysis.</title>
        <authorList>
            <consortium name="DOE Joint Genome Institute"/>
            <person name="Haitjema C.H."/>
            <person name="Gilmore S.P."/>
            <person name="Henske J.K."/>
            <person name="Solomon K.V."/>
            <person name="De Groot R."/>
            <person name="Kuo A."/>
            <person name="Mondo S.J."/>
            <person name="Salamov A.A."/>
            <person name="Labutti K."/>
            <person name="Zhao Z."/>
            <person name="Chiniquy J."/>
            <person name="Barry K."/>
            <person name="Brewer H.M."/>
            <person name="Purvine S.O."/>
            <person name="Wright A.T."/>
            <person name="Boxma B."/>
            <person name="Van Alen T."/>
            <person name="Hackstein J.H."/>
            <person name="Baker S.E."/>
            <person name="Grigoriev I.V."/>
            <person name="O'Malley M.A."/>
        </authorList>
    </citation>
    <scope>NUCLEOTIDE SEQUENCE [LARGE SCALE GENOMIC DNA]</scope>
    <source>
        <strain evidence="9">finn</strain>
    </source>
</reference>
<dbReference type="STRING" id="1754191.A0A1Y1VCN2"/>
<dbReference type="GO" id="GO:0006508">
    <property type="term" value="P:proteolysis"/>
    <property type="evidence" value="ECO:0007669"/>
    <property type="project" value="UniProtKB-KW"/>
</dbReference>
<reference evidence="8 9" key="2">
    <citation type="submission" date="2016-08" db="EMBL/GenBank/DDBJ databases">
        <title>Pervasive Adenine N6-methylation of Active Genes in Fungi.</title>
        <authorList>
            <consortium name="DOE Joint Genome Institute"/>
            <person name="Mondo S.J."/>
            <person name="Dannebaum R.O."/>
            <person name="Kuo R.C."/>
            <person name="Labutti K."/>
            <person name="Haridas S."/>
            <person name="Kuo A."/>
            <person name="Salamov A."/>
            <person name="Ahrendt S.R."/>
            <person name="Lipzen A."/>
            <person name="Sullivan W."/>
            <person name="Andreopoulos W.B."/>
            <person name="Clum A."/>
            <person name="Lindquist E."/>
            <person name="Daum C."/>
            <person name="Ramamoorthy G.K."/>
            <person name="Gryganskyi A."/>
            <person name="Culley D."/>
            <person name="Magnuson J.K."/>
            <person name="James T.Y."/>
            <person name="O'Malley M.A."/>
            <person name="Stajich J.E."/>
            <person name="Spatafora J.W."/>
            <person name="Visel A."/>
            <person name="Grigoriev I.V."/>
        </authorList>
    </citation>
    <scope>NUCLEOTIDE SEQUENCE [LARGE SCALE GENOMIC DNA]</scope>
    <source>
        <strain evidence="9">finn</strain>
    </source>
</reference>
<keyword evidence="9" id="KW-1185">Reference proteome</keyword>
<evidence type="ECO:0000256" key="6">
    <source>
        <dbReference type="SAM" id="SignalP"/>
    </source>
</evidence>
<keyword evidence="2 5" id="KW-0645">Protease</keyword>
<name>A0A1Y1VCN2_9FUNG</name>
<dbReference type="PROSITE" id="PS51892">
    <property type="entry name" value="SUBTILASE"/>
    <property type="match status" value="1"/>
</dbReference>
<dbReference type="SUPFAM" id="SSF52743">
    <property type="entry name" value="Subtilisin-like"/>
    <property type="match status" value="1"/>
</dbReference>
<evidence type="ECO:0000256" key="5">
    <source>
        <dbReference type="PROSITE-ProRule" id="PRU01240"/>
    </source>
</evidence>
<dbReference type="PRINTS" id="PR00723">
    <property type="entry name" value="SUBTILISIN"/>
</dbReference>
<dbReference type="PANTHER" id="PTHR43806:SF58">
    <property type="entry name" value="ALKALINE PROTEASE 1-RELATED"/>
    <property type="match status" value="1"/>
</dbReference>
<proteinExistence type="inferred from homology"/>
<keyword evidence="3 5" id="KW-0378">Hydrolase</keyword>
<feature type="signal peptide" evidence="6">
    <location>
        <begin position="1"/>
        <end position="24"/>
    </location>
</feature>
<comment type="caution">
    <text evidence="8">The sequence shown here is derived from an EMBL/GenBank/DDBJ whole genome shotgun (WGS) entry which is preliminary data.</text>
</comment>
<dbReference type="InterPro" id="IPR000209">
    <property type="entry name" value="Peptidase_S8/S53_dom"/>
</dbReference>
<dbReference type="GO" id="GO:0005615">
    <property type="term" value="C:extracellular space"/>
    <property type="evidence" value="ECO:0007669"/>
    <property type="project" value="TreeGrafter"/>
</dbReference>
<comment type="similarity">
    <text evidence="1 5">Belongs to the peptidase S8 family.</text>
</comment>
<evidence type="ECO:0000313" key="9">
    <source>
        <dbReference type="Proteomes" id="UP000193719"/>
    </source>
</evidence>
<dbReference type="Proteomes" id="UP000193719">
    <property type="component" value="Unassembled WGS sequence"/>
</dbReference>
<dbReference type="PANTHER" id="PTHR43806">
    <property type="entry name" value="PEPTIDASE S8"/>
    <property type="match status" value="1"/>
</dbReference>
<dbReference type="InterPro" id="IPR015500">
    <property type="entry name" value="Peptidase_S8_subtilisin-rel"/>
</dbReference>
<keyword evidence="4 5" id="KW-0720">Serine protease</keyword>
<dbReference type="GO" id="GO:0004252">
    <property type="term" value="F:serine-type endopeptidase activity"/>
    <property type="evidence" value="ECO:0007669"/>
    <property type="project" value="UniProtKB-UniRule"/>
</dbReference>
<dbReference type="Gene3D" id="3.40.50.200">
    <property type="entry name" value="Peptidase S8/S53 domain"/>
    <property type="match status" value="1"/>
</dbReference>
<feature type="chain" id="PRO_5013231494" evidence="6">
    <location>
        <begin position="25"/>
        <end position="546"/>
    </location>
</feature>
<dbReference type="InterPro" id="IPR050131">
    <property type="entry name" value="Peptidase_S8_subtilisin-like"/>
</dbReference>
<dbReference type="AlphaFoldDB" id="A0A1Y1VCN2"/>
<feature type="active site" description="Charge relay system" evidence="5">
    <location>
        <position position="305"/>
    </location>
</feature>
<dbReference type="Pfam" id="PF00082">
    <property type="entry name" value="Peptidase_S8"/>
    <property type="match status" value="1"/>
</dbReference>
<evidence type="ECO:0000256" key="4">
    <source>
        <dbReference type="ARBA" id="ARBA00022825"/>
    </source>
</evidence>
<feature type="active site" description="Charge relay system" evidence="5">
    <location>
        <position position="484"/>
    </location>
</feature>
<keyword evidence="6" id="KW-0732">Signal</keyword>
<feature type="active site" description="Charge relay system" evidence="5">
    <location>
        <position position="259"/>
    </location>
</feature>
<protein>
    <submittedName>
        <fullName evidence="8">Subtilisin-like protein</fullName>
    </submittedName>
</protein>
<dbReference type="EMBL" id="MCFH01000015">
    <property type="protein sequence ID" value="ORX52636.1"/>
    <property type="molecule type" value="Genomic_DNA"/>
</dbReference>
<evidence type="ECO:0000256" key="3">
    <source>
        <dbReference type="ARBA" id="ARBA00022801"/>
    </source>
</evidence>